<comment type="caution">
    <text evidence="2">The sequence shown here is derived from an EMBL/GenBank/DDBJ whole genome shotgun (WGS) entry which is preliminary data.</text>
</comment>
<feature type="region of interest" description="Disordered" evidence="1">
    <location>
        <begin position="36"/>
        <end position="80"/>
    </location>
</feature>
<reference evidence="2 3" key="1">
    <citation type="journal article" date="2019" name="Commun. Biol.">
        <title>The bagworm genome reveals a unique fibroin gene that provides high tensile strength.</title>
        <authorList>
            <person name="Kono N."/>
            <person name="Nakamura H."/>
            <person name="Ohtoshi R."/>
            <person name="Tomita M."/>
            <person name="Numata K."/>
            <person name="Arakawa K."/>
        </authorList>
    </citation>
    <scope>NUCLEOTIDE SEQUENCE [LARGE SCALE GENOMIC DNA]</scope>
</reference>
<keyword evidence="3" id="KW-1185">Reference proteome</keyword>
<evidence type="ECO:0000313" key="2">
    <source>
        <dbReference type="EMBL" id="GBP93457.1"/>
    </source>
</evidence>
<evidence type="ECO:0000313" key="3">
    <source>
        <dbReference type="Proteomes" id="UP000299102"/>
    </source>
</evidence>
<dbReference type="AlphaFoldDB" id="A0A4C2A3H3"/>
<accession>A0A4C2A3H3</accession>
<name>A0A4C2A3H3_EUMVA</name>
<feature type="compositionally biased region" description="Polar residues" evidence="1">
    <location>
        <begin position="43"/>
        <end position="55"/>
    </location>
</feature>
<dbReference type="EMBL" id="BGZK01002380">
    <property type="protein sequence ID" value="GBP93457.1"/>
    <property type="molecule type" value="Genomic_DNA"/>
</dbReference>
<dbReference type="Proteomes" id="UP000299102">
    <property type="component" value="Unassembled WGS sequence"/>
</dbReference>
<organism evidence="2 3">
    <name type="scientific">Eumeta variegata</name>
    <name type="common">Bagworm moth</name>
    <name type="synonym">Eumeta japonica</name>
    <dbReference type="NCBI Taxonomy" id="151549"/>
    <lineage>
        <taxon>Eukaryota</taxon>
        <taxon>Metazoa</taxon>
        <taxon>Ecdysozoa</taxon>
        <taxon>Arthropoda</taxon>
        <taxon>Hexapoda</taxon>
        <taxon>Insecta</taxon>
        <taxon>Pterygota</taxon>
        <taxon>Neoptera</taxon>
        <taxon>Endopterygota</taxon>
        <taxon>Lepidoptera</taxon>
        <taxon>Glossata</taxon>
        <taxon>Ditrysia</taxon>
        <taxon>Tineoidea</taxon>
        <taxon>Psychidae</taxon>
        <taxon>Oiketicinae</taxon>
        <taxon>Eumeta</taxon>
    </lineage>
</organism>
<evidence type="ECO:0000256" key="1">
    <source>
        <dbReference type="SAM" id="MobiDB-lite"/>
    </source>
</evidence>
<protein>
    <submittedName>
        <fullName evidence="2">Uncharacterized protein</fullName>
    </submittedName>
</protein>
<gene>
    <name evidence="2" type="ORF">EVAR_65594_1</name>
</gene>
<proteinExistence type="predicted"/>
<sequence length="108" mass="12127">MRKSQKFQPESVSVCAHEILLDSTLRPARYICYRSRSGPPPDSSTVATPSFATRTPRNKWAPTGERNEEYPGRRSKKPTGCGCDLCIYVPRVSGVKLTLQYYVEVLTS</sequence>